<feature type="region of interest" description="Disordered" evidence="1">
    <location>
        <begin position="24"/>
        <end position="65"/>
    </location>
</feature>
<keyword evidence="2" id="KW-0732">Signal</keyword>
<accession>A0A2A4JUN8</accession>
<proteinExistence type="predicted"/>
<organism evidence="3">
    <name type="scientific">Heliothis virescens</name>
    <name type="common">Tobacco budworm moth</name>
    <dbReference type="NCBI Taxonomy" id="7102"/>
    <lineage>
        <taxon>Eukaryota</taxon>
        <taxon>Metazoa</taxon>
        <taxon>Ecdysozoa</taxon>
        <taxon>Arthropoda</taxon>
        <taxon>Hexapoda</taxon>
        <taxon>Insecta</taxon>
        <taxon>Pterygota</taxon>
        <taxon>Neoptera</taxon>
        <taxon>Endopterygota</taxon>
        <taxon>Lepidoptera</taxon>
        <taxon>Glossata</taxon>
        <taxon>Ditrysia</taxon>
        <taxon>Noctuoidea</taxon>
        <taxon>Noctuidae</taxon>
        <taxon>Heliothinae</taxon>
        <taxon>Heliothis</taxon>
    </lineage>
</organism>
<evidence type="ECO:0000313" key="3">
    <source>
        <dbReference type="EMBL" id="PCG75112.1"/>
    </source>
</evidence>
<reference evidence="3" key="1">
    <citation type="submission" date="2017-09" db="EMBL/GenBank/DDBJ databases">
        <title>Contemporary evolution of a Lepidopteran species, Heliothis virescens, in response to modern agricultural practices.</title>
        <authorList>
            <person name="Fritz M.L."/>
            <person name="Deyonke A.M."/>
            <person name="Papanicolaou A."/>
            <person name="Micinski S."/>
            <person name="Westbrook J."/>
            <person name="Gould F."/>
        </authorList>
    </citation>
    <scope>NUCLEOTIDE SEQUENCE [LARGE SCALE GENOMIC DNA]</scope>
    <source>
        <strain evidence="3">HvINT-</strain>
        <tissue evidence="3">Whole body</tissue>
    </source>
</reference>
<feature type="chain" id="PRO_5012946579" evidence="2">
    <location>
        <begin position="19"/>
        <end position="176"/>
    </location>
</feature>
<dbReference type="EMBL" id="NWSH01000637">
    <property type="protein sequence ID" value="PCG75112.1"/>
    <property type="molecule type" value="Genomic_DNA"/>
</dbReference>
<name>A0A2A4JUN8_HELVI</name>
<feature type="signal peptide" evidence="2">
    <location>
        <begin position="1"/>
        <end position="18"/>
    </location>
</feature>
<feature type="compositionally biased region" description="Basic and acidic residues" evidence="1">
    <location>
        <begin position="28"/>
        <end position="54"/>
    </location>
</feature>
<protein>
    <submittedName>
        <fullName evidence="3">Uncharacterized protein</fullName>
    </submittedName>
</protein>
<evidence type="ECO:0000256" key="2">
    <source>
        <dbReference type="SAM" id="SignalP"/>
    </source>
</evidence>
<gene>
    <name evidence="3" type="ORF">B5V51_12219</name>
</gene>
<evidence type="ECO:0000256" key="1">
    <source>
        <dbReference type="SAM" id="MobiDB-lite"/>
    </source>
</evidence>
<dbReference type="AlphaFoldDB" id="A0A2A4JUN8"/>
<sequence length="176" mass="19769">MSFLSILLVASAFYFAHARPDTGSPEWNGKEGQVEPYPEYHDSGYPDPENHEPANQEPGYQEPPSDHVAYEKLSALMTDFSKAMDEHLTPLMSKLAVPKQNEMKGIGLGGMASYLNYLYLLIQDLEHEKQEGTNSTSDDASKPRNNEIILQFDAPYPVDWPFIHDTATHEEPQAAK</sequence>
<comment type="caution">
    <text evidence="3">The sequence shown here is derived from an EMBL/GenBank/DDBJ whole genome shotgun (WGS) entry which is preliminary data.</text>
</comment>